<feature type="domain" description="Cytochrome b561 bacterial/Ni-hydrogenase" evidence="9">
    <location>
        <begin position="88"/>
        <end position="317"/>
    </location>
</feature>
<dbReference type="Pfam" id="PF01292">
    <property type="entry name" value="Ni_hydr_CYTB"/>
    <property type="match status" value="1"/>
</dbReference>
<dbReference type="SUPFAM" id="SSF56524">
    <property type="entry name" value="Oxidoreductase molybdopterin-binding domain"/>
    <property type="match status" value="1"/>
</dbReference>
<evidence type="ECO:0000256" key="7">
    <source>
        <dbReference type="SAM" id="Phobius"/>
    </source>
</evidence>
<evidence type="ECO:0000256" key="6">
    <source>
        <dbReference type="SAM" id="MobiDB-lite"/>
    </source>
</evidence>
<dbReference type="GO" id="GO:0009055">
    <property type="term" value="F:electron transfer activity"/>
    <property type="evidence" value="ECO:0007669"/>
    <property type="project" value="InterPro"/>
</dbReference>
<evidence type="ECO:0000256" key="3">
    <source>
        <dbReference type="ARBA" id="ARBA00022692"/>
    </source>
</evidence>
<evidence type="ECO:0000259" key="8">
    <source>
        <dbReference type="Pfam" id="PF00174"/>
    </source>
</evidence>
<evidence type="ECO:0000256" key="5">
    <source>
        <dbReference type="ARBA" id="ARBA00023136"/>
    </source>
</evidence>
<feature type="region of interest" description="Disordered" evidence="6">
    <location>
        <begin position="1"/>
        <end position="23"/>
    </location>
</feature>
<evidence type="ECO:0000256" key="4">
    <source>
        <dbReference type="ARBA" id="ARBA00022989"/>
    </source>
</evidence>
<organism evidence="10 11">
    <name type="scientific">Goodfellowiella coeruleoviolacea</name>
    <dbReference type="NCBI Taxonomy" id="334858"/>
    <lineage>
        <taxon>Bacteria</taxon>
        <taxon>Bacillati</taxon>
        <taxon>Actinomycetota</taxon>
        <taxon>Actinomycetes</taxon>
        <taxon>Pseudonocardiales</taxon>
        <taxon>Pseudonocardiaceae</taxon>
        <taxon>Goodfellowiella</taxon>
    </lineage>
</organism>
<dbReference type="AlphaFoldDB" id="A0AAE3G8B3"/>
<dbReference type="InterPro" id="IPR036374">
    <property type="entry name" value="OxRdtase_Mopterin-bd_sf"/>
</dbReference>
<feature type="transmembrane region" description="Helical" evidence="7">
    <location>
        <begin position="241"/>
        <end position="264"/>
    </location>
</feature>
<evidence type="ECO:0000313" key="10">
    <source>
        <dbReference type="EMBL" id="MCP2163517.1"/>
    </source>
</evidence>
<dbReference type="InterPro" id="IPR000572">
    <property type="entry name" value="OxRdtase_Mopterin-bd_dom"/>
</dbReference>
<comment type="subcellular location">
    <subcellularLocation>
        <location evidence="1">Cell membrane</location>
        <topology evidence="1">Multi-pass membrane protein</topology>
    </subcellularLocation>
</comment>
<dbReference type="SUPFAM" id="SSF81342">
    <property type="entry name" value="Transmembrane di-heme cytochromes"/>
    <property type="match status" value="1"/>
</dbReference>
<name>A0AAE3G8B3_9PSEU</name>
<dbReference type="Gene3D" id="3.90.420.10">
    <property type="entry name" value="Oxidoreductase, molybdopterin-binding domain"/>
    <property type="match status" value="1"/>
</dbReference>
<dbReference type="EMBL" id="JAMTCK010000001">
    <property type="protein sequence ID" value="MCP2163517.1"/>
    <property type="molecule type" value="Genomic_DNA"/>
</dbReference>
<dbReference type="InterPro" id="IPR016174">
    <property type="entry name" value="Di-haem_cyt_TM"/>
</dbReference>
<sequence length="570" mass="62451">MRLSTPERVVPHPSHDQSGGRSPTVAMGPGWFRWRGRYRTVVLLAVPVVVLAAVVLVANAWWAASPAGRAFVAAHPCHLAQADVPTDFPAWLRGLHWFNLLLLVLLARSGLQILADHPRLYADAHSTPGREWLRFRGPVPRGRPWTSLDDSVHLSGAVGLPGGRHTVGQARSWHFLAAPTWIAIGVAYLVLLVVTGEWRRLVPTSAALAPSAVSCASSYARFALPPGEGAPGYNALQQLTYFATVFLAAPAAVLTGLAQSPALVNRFPRYERLFGNRQIARSLHFLLLCYFAVFTVVHVAVVAITGLRRNLNNMVFGAPGHGWAGPLLALAILAAVVGLNVAANVTTWRWPRGLQTAFERTSMRLVRATLGRLRPSASYPARTVSPYFWANGLLPDSERYRRLADNGFRDYRLRVCGAVERPVELTLEQLRALGTASHVSQHNCIQGWSGVAAWTGVPMAALIDRVRPLPQARWAVFYSYGPGLSGGPYYDAHPLDQLCAPHCLLAWAMNGEPLPLEHGAPLRLRNENELGYKQVKWIERIEFVTDYHAVGAGHGGYNEDHKFYGVTAAI</sequence>
<evidence type="ECO:0000256" key="2">
    <source>
        <dbReference type="ARBA" id="ARBA00022475"/>
    </source>
</evidence>
<keyword evidence="3 7" id="KW-0812">Transmembrane</keyword>
<evidence type="ECO:0000256" key="1">
    <source>
        <dbReference type="ARBA" id="ARBA00004651"/>
    </source>
</evidence>
<dbReference type="PANTHER" id="PTHR43032">
    <property type="entry name" value="PROTEIN-METHIONINE-SULFOXIDE REDUCTASE"/>
    <property type="match status" value="1"/>
</dbReference>
<feature type="transmembrane region" description="Helical" evidence="7">
    <location>
        <begin position="173"/>
        <end position="194"/>
    </location>
</feature>
<dbReference type="RefSeq" id="WP_253766224.1">
    <property type="nucleotide sequence ID" value="NZ_JAMTCK010000001.1"/>
</dbReference>
<gene>
    <name evidence="10" type="ORF">LX83_000357</name>
</gene>
<dbReference type="Proteomes" id="UP001206128">
    <property type="component" value="Unassembled WGS sequence"/>
</dbReference>
<feature type="domain" description="Oxidoreductase molybdopterin-binding" evidence="8">
    <location>
        <begin position="409"/>
        <end position="546"/>
    </location>
</feature>
<dbReference type="Gene3D" id="1.20.950.20">
    <property type="entry name" value="Transmembrane di-heme cytochromes, Chain C"/>
    <property type="match status" value="1"/>
</dbReference>
<keyword evidence="4 7" id="KW-1133">Transmembrane helix</keyword>
<dbReference type="InterPro" id="IPR011577">
    <property type="entry name" value="Cyt_b561_bac/Ni-Hgenase"/>
</dbReference>
<keyword evidence="5 7" id="KW-0472">Membrane</keyword>
<dbReference type="Pfam" id="PF00174">
    <property type="entry name" value="Oxidored_molyb"/>
    <property type="match status" value="1"/>
</dbReference>
<comment type="caution">
    <text evidence="10">The sequence shown here is derived from an EMBL/GenBank/DDBJ whole genome shotgun (WGS) entry which is preliminary data.</text>
</comment>
<proteinExistence type="predicted"/>
<keyword evidence="11" id="KW-1185">Reference proteome</keyword>
<feature type="transmembrane region" description="Helical" evidence="7">
    <location>
        <begin position="41"/>
        <end position="62"/>
    </location>
</feature>
<dbReference type="GO" id="GO:0005886">
    <property type="term" value="C:plasma membrane"/>
    <property type="evidence" value="ECO:0007669"/>
    <property type="project" value="UniProtKB-SubCell"/>
</dbReference>
<evidence type="ECO:0000313" key="11">
    <source>
        <dbReference type="Proteomes" id="UP001206128"/>
    </source>
</evidence>
<feature type="transmembrane region" description="Helical" evidence="7">
    <location>
        <begin position="94"/>
        <end position="111"/>
    </location>
</feature>
<protein>
    <submittedName>
        <fullName evidence="10">DMSO/TMAO reductase YedYZ, molybdopterin-dependent catalytic subunit</fullName>
    </submittedName>
</protein>
<reference evidence="10" key="1">
    <citation type="submission" date="2022-06" db="EMBL/GenBank/DDBJ databases">
        <title>Genomic Encyclopedia of Archaeal and Bacterial Type Strains, Phase II (KMG-II): from individual species to whole genera.</title>
        <authorList>
            <person name="Goeker M."/>
        </authorList>
    </citation>
    <scope>NUCLEOTIDE SEQUENCE</scope>
    <source>
        <strain evidence="10">DSM 43935</strain>
    </source>
</reference>
<evidence type="ECO:0000259" key="9">
    <source>
        <dbReference type="Pfam" id="PF01292"/>
    </source>
</evidence>
<keyword evidence="2" id="KW-1003">Cell membrane</keyword>
<feature type="transmembrane region" description="Helical" evidence="7">
    <location>
        <begin position="285"/>
        <end position="307"/>
    </location>
</feature>
<accession>A0AAE3G8B3</accession>
<dbReference type="GO" id="GO:0022904">
    <property type="term" value="P:respiratory electron transport chain"/>
    <property type="evidence" value="ECO:0007669"/>
    <property type="project" value="InterPro"/>
</dbReference>
<feature type="transmembrane region" description="Helical" evidence="7">
    <location>
        <begin position="327"/>
        <end position="345"/>
    </location>
</feature>